<dbReference type="AlphaFoldDB" id="A0A5J5FUB8"/>
<dbReference type="SMART" id="SM00642">
    <property type="entry name" value="Aamy"/>
    <property type="match status" value="1"/>
</dbReference>
<organism evidence="4 5">
    <name type="scientific">Affinibrenneria salicis</name>
    <dbReference type="NCBI Taxonomy" id="2590031"/>
    <lineage>
        <taxon>Bacteria</taxon>
        <taxon>Pseudomonadati</taxon>
        <taxon>Pseudomonadota</taxon>
        <taxon>Gammaproteobacteria</taxon>
        <taxon>Enterobacterales</taxon>
        <taxon>Pectobacteriaceae</taxon>
        <taxon>Affinibrenneria</taxon>
    </lineage>
</organism>
<dbReference type="SUPFAM" id="SSF51445">
    <property type="entry name" value="(Trans)glycosidases"/>
    <property type="match status" value="1"/>
</dbReference>
<dbReference type="Pfam" id="PF00128">
    <property type="entry name" value="Alpha-amylase"/>
    <property type="match status" value="1"/>
</dbReference>
<comment type="similarity">
    <text evidence="1">Belongs to the glycosyl hydrolase 13 family.</text>
</comment>
<keyword evidence="5" id="KW-1185">Reference proteome</keyword>
<dbReference type="PANTHER" id="PTHR10357:SF179">
    <property type="entry name" value="NEUTRAL AND BASIC AMINO ACID TRANSPORT PROTEIN RBAT"/>
    <property type="match status" value="1"/>
</dbReference>
<keyword evidence="4" id="KW-0378">Hydrolase</keyword>
<dbReference type="FunFam" id="3.90.400.10:FF:000001">
    <property type="entry name" value="Maltase A3, isoform A"/>
    <property type="match status" value="1"/>
</dbReference>
<proteinExistence type="inferred from homology"/>
<dbReference type="CDD" id="cd11332">
    <property type="entry name" value="AmyAc_OligoGlu_TS"/>
    <property type="match status" value="1"/>
</dbReference>
<name>A0A5J5FUB8_9GAMM</name>
<dbReference type="InterPro" id="IPR017853">
    <property type="entry name" value="GH"/>
</dbReference>
<dbReference type="Gene3D" id="3.90.400.10">
    <property type="entry name" value="Oligo-1,6-glucosidase, Domain 2"/>
    <property type="match status" value="1"/>
</dbReference>
<dbReference type="EMBL" id="VYKJ01000012">
    <property type="protein sequence ID" value="KAA8996867.1"/>
    <property type="molecule type" value="Genomic_DNA"/>
</dbReference>
<dbReference type="GO" id="GO:0004556">
    <property type="term" value="F:alpha-amylase activity"/>
    <property type="evidence" value="ECO:0007669"/>
    <property type="project" value="TreeGrafter"/>
</dbReference>
<evidence type="ECO:0000256" key="1">
    <source>
        <dbReference type="ARBA" id="ARBA00008061"/>
    </source>
</evidence>
<protein>
    <submittedName>
        <fullName evidence="4">Glycoside hydrolase family 13 protein</fullName>
    </submittedName>
</protein>
<evidence type="ECO:0000256" key="2">
    <source>
        <dbReference type="ARBA" id="ARBA00023180"/>
    </source>
</evidence>
<dbReference type="PANTHER" id="PTHR10357">
    <property type="entry name" value="ALPHA-AMYLASE FAMILY MEMBER"/>
    <property type="match status" value="1"/>
</dbReference>
<evidence type="ECO:0000259" key="3">
    <source>
        <dbReference type="SMART" id="SM00642"/>
    </source>
</evidence>
<keyword evidence="2" id="KW-0325">Glycoprotein</keyword>
<feature type="domain" description="Glycosyl hydrolase family 13 catalytic" evidence="3">
    <location>
        <begin position="25"/>
        <end position="425"/>
    </location>
</feature>
<accession>A0A5J5FUB8</accession>
<dbReference type="InterPro" id="IPR006047">
    <property type="entry name" value="GH13_cat_dom"/>
</dbReference>
<evidence type="ECO:0000313" key="4">
    <source>
        <dbReference type="EMBL" id="KAA8996867.1"/>
    </source>
</evidence>
<dbReference type="Proteomes" id="UP000335415">
    <property type="component" value="Unassembled WGS sequence"/>
</dbReference>
<gene>
    <name evidence="4" type="ORF">FJU30_19595</name>
</gene>
<dbReference type="OrthoDB" id="9805159at2"/>
<dbReference type="GO" id="GO:0009313">
    <property type="term" value="P:oligosaccharide catabolic process"/>
    <property type="evidence" value="ECO:0007669"/>
    <property type="project" value="TreeGrafter"/>
</dbReference>
<dbReference type="Gene3D" id="3.20.20.80">
    <property type="entry name" value="Glycosidases"/>
    <property type="match status" value="1"/>
</dbReference>
<comment type="caution">
    <text evidence="4">The sequence shown here is derived from an EMBL/GenBank/DDBJ whole genome shotgun (WGS) entry which is preliminary data.</text>
</comment>
<dbReference type="InterPro" id="IPR045857">
    <property type="entry name" value="O16G_dom_2"/>
</dbReference>
<dbReference type="RefSeq" id="WP_150436667.1">
    <property type="nucleotide sequence ID" value="NZ_VYKJ01000012.1"/>
</dbReference>
<reference evidence="4 5" key="1">
    <citation type="submission" date="2019-09" db="EMBL/GenBank/DDBJ databases">
        <authorList>
            <person name="Li Y."/>
        </authorList>
    </citation>
    <scope>NUCLEOTIDE SEQUENCE [LARGE SCALE GENOMIC DNA]</scope>
    <source>
        <strain evidence="4 5">L3-3HA</strain>
    </source>
</reference>
<sequence length="547" mass="60828">MKNSSSASRVNPAEQPWWKSAVIYQIYPRSFADANGDGTGDLPGITDKLPWLSRLGIDAIWLSPFYRSPQKDAGYDVADYCDVDPLFGTLDDFDRMLTKAHDLGLRIIIDLVPNHTSSAHPWFQAAMRAAPGSPERERYIFRDGKGPDGDEPPNNWKSVFGGGAWSRLPGDRQWYLHLFDSSQPDLNWDNPLVRQEFEAILRFWLQRGVDGFRVDVAHGMVKAAGLPDTREEDAGQSGINVGPMWDQEGVHEIYRSWNKILREFPGQRMMVAEAWVHPQSHLAHYIRPDEMQQAFNFDFLLASWRADRLKSVIDSSLAACAVVDGSCTWVLSNHDVVRHASRYGLPQDGKRLSGLNAQSPQPDEALGLRRARAAALLVQALPGSAYIYQGEELGLPEHTTLEDSYRQDPSFFRTDGATIGRDGCRIPLPWRHDAPGYGFSPTGKSWLPQPASFARYSADVQEGASDSTLELYRQLLKARRDYQPGQGRLVWEPSADGVLQFRNGALRVVVNLSQTTIALPAGEPIIASGQLPPGAGLAPDSAVWLKV</sequence>
<evidence type="ECO:0000313" key="5">
    <source>
        <dbReference type="Proteomes" id="UP000335415"/>
    </source>
</evidence>